<gene>
    <name evidence="3" type="ORF">NVS89_19535</name>
</gene>
<evidence type="ECO:0000259" key="2">
    <source>
        <dbReference type="Pfam" id="PF20906"/>
    </source>
</evidence>
<dbReference type="EMBL" id="JANTHZ010000011">
    <property type="protein sequence ID" value="MCS0497284.1"/>
    <property type="molecule type" value="Genomic_DNA"/>
</dbReference>
<dbReference type="InterPro" id="IPR010318">
    <property type="entry name" value="S-Me-THD_N"/>
</dbReference>
<name>A0A9X2PH30_9HYPH</name>
<dbReference type="Pfam" id="PF20906">
    <property type="entry name" value="S-Me-THD_C"/>
    <property type="match status" value="1"/>
</dbReference>
<organism evidence="3 4">
    <name type="scientific">Ancylobacter mangrovi</name>
    <dbReference type="NCBI Taxonomy" id="2972472"/>
    <lineage>
        <taxon>Bacteria</taxon>
        <taxon>Pseudomonadati</taxon>
        <taxon>Pseudomonadota</taxon>
        <taxon>Alphaproteobacteria</taxon>
        <taxon>Hyphomicrobiales</taxon>
        <taxon>Xanthobacteraceae</taxon>
        <taxon>Ancylobacter</taxon>
    </lineage>
</organism>
<proteinExistence type="predicted"/>
<evidence type="ECO:0000313" key="3">
    <source>
        <dbReference type="EMBL" id="MCS0497284.1"/>
    </source>
</evidence>
<evidence type="ECO:0000259" key="1">
    <source>
        <dbReference type="Pfam" id="PF06032"/>
    </source>
</evidence>
<feature type="domain" description="S-Me-THD-like C-terminal" evidence="2">
    <location>
        <begin position="200"/>
        <end position="383"/>
    </location>
</feature>
<evidence type="ECO:0000313" key="4">
    <source>
        <dbReference type="Proteomes" id="UP001151088"/>
    </source>
</evidence>
<sequence length="388" mass="39972">MRRAGAGDEARLDAQGLDAQGLDAAGLEALFTGLSFYGTGGGGSAQAGLALLLQEGLAPSDIAFAAIEALPDDAPVACGIIIGGRDPADPLDPAVRAALGVPAGDLDLPTRFERAVRLMSARLGTPLRALVPVELGSLATAALLIAAHRLGLPVLDADAAGRCIPELGMTKLDLAGLPPVPLALVDRLGGEAVIGAAASATMADRMARQLNRAASGRGLACLAYPGPLGQLRGGLIAGSIGHAMEVGRRLCGPGAAAERLEAVLAFTGGELSFEGEVSMRWRSEEPYAFREAAYELVGTGPFASRRARIWIKNEHHFLWVDGALAAASPDPIAVLDAASLMPLATTGEAEGRRVAVVRVPVLDTAFETPEGRALFDPRRLGVEPDRRG</sequence>
<dbReference type="InterPro" id="IPR048350">
    <property type="entry name" value="S-Me-THD-like_C"/>
</dbReference>
<dbReference type="Gene3D" id="3.40.1610.10">
    <property type="entry name" value="CV3147-like domain"/>
    <property type="match status" value="1"/>
</dbReference>
<dbReference type="Gene3D" id="2.40.390.10">
    <property type="entry name" value="CV3147-like"/>
    <property type="match status" value="1"/>
</dbReference>
<dbReference type="Proteomes" id="UP001151088">
    <property type="component" value="Unassembled WGS sequence"/>
</dbReference>
<dbReference type="AlphaFoldDB" id="A0A9X2PH30"/>
<comment type="caution">
    <text evidence="3">The sequence shown here is derived from an EMBL/GenBank/DDBJ whole genome shotgun (WGS) entry which is preliminary data.</text>
</comment>
<dbReference type="InterPro" id="IPR027479">
    <property type="entry name" value="S-Me-THD_N_sf"/>
</dbReference>
<dbReference type="Pfam" id="PF06032">
    <property type="entry name" value="S-Me-THD_N"/>
    <property type="match status" value="1"/>
</dbReference>
<reference evidence="3" key="1">
    <citation type="submission" date="2022-08" db="EMBL/GenBank/DDBJ databases">
        <authorList>
            <person name="Li F."/>
        </authorList>
    </citation>
    <scope>NUCLEOTIDE SEQUENCE</scope>
    <source>
        <strain evidence="3">MQZ15Z-1</strain>
    </source>
</reference>
<dbReference type="SUPFAM" id="SSF160991">
    <property type="entry name" value="CV3147-like"/>
    <property type="match status" value="1"/>
</dbReference>
<keyword evidence="4" id="KW-1185">Reference proteome</keyword>
<dbReference type="InterPro" id="IPR024071">
    <property type="entry name" value="S-Me-THD_C_sf"/>
</dbReference>
<accession>A0A9X2PH30</accession>
<dbReference type="RefSeq" id="WP_258734443.1">
    <property type="nucleotide sequence ID" value="NZ_JANTHZ010000011.1"/>
</dbReference>
<feature type="domain" description="S-Me-THD N-terminal" evidence="1">
    <location>
        <begin position="27"/>
        <end position="194"/>
    </location>
</feature>
<protein>
    <submittedName>
        <fullName evidence="3">DUF917 domain-containing protein</fullName>
    </submittedName>
</protein>